<reference evidence="10 11" key="1">
    <citation type="submission" date="2019-10" db="EMBL/GenBank/DDBJ databases">
        <title>Assembly and Annotation for the nematode Trichostrongylus colubriformis.</title>
        <authorList>
            <person name="Martin J."/>
        </authorList>
    </citation>
    <scope>NUCLEOTIDE SEQUENCE [LARGE SCALE GENOMIC DNA]</scope>
    <source>
        <strain evidence="10">G859</strain>
        <tissue evidence="10">Whole worm</tissue>
    </source>
</reference>
<dbReference type="InterPro" id="IPR008276">
    <property type="entry name" value="C_nuclsd_transpt"/>
</dbReference>
<feature type="domain" description="Concentrative nucleoside transporter C-terminal" evidence="9">
    <location>
        <begin position="219"/>
        <end position="432"/>
    </location>
</feature>
<feature type="transmembrane region" description="Helical" evidence="7">
    <location>
        <begin position="109"/>
        <end position="131"/>
    </location>
</feature>
<name>A0AAN8FE05_TRICO</name>
<evidence type="ECO:0000259" key="9">
    <source>
        <dbReference type="Pfam" id="PF07662"/>
    </source>
</evidence>
<keyword evidence="5 7" id="KW-1133">Transmembrane helix</keyword>
<feature type="transmembrane region" description="Helical" evidence="7">
    <location>
        <begin position="47"/>
        <end position="70"/>
    </location>
</feature>
<organism evidence="10 11">
    <name type="scientific">Trichostrongylus colubriformis</name>
    <name type="common">Black scour worm</name>
    <dbReference type="NCBI Taxonomy" id="6319"/>
    <lineage>
        <taxon>Eukaryota</taxon>
        <taxon>Metazoa</taxon>
        <taxon>Ecdysozoa</taxon>
        <taxon>Nematoda</taxon>
        <taxon>Chromadorea</taxon>
        <taxon>Rhabditida</taxon>
        <taxon>Rhabditina</taxon>
        <taxon>Rhabditomorpha</taxon>
        <taxon>Strongyloidea</taxon>
        <taxon>Trichostrongylidae</taxon>
        <taxon>Trichostrongylus</taxon>
    </lineage>
</organism>
<dbReference type="Proteomes" id="UP001331761">
    <property type="component" value="Unassembled WGS sequence"/>
</dbReference>
<dbReference type="EMBL" id="WIXE01016770">
    <property type="protein sequence ID" value="KAK5972312.1"/>
    <property type="molecule type" value="Genomic_DNA"/>
</dbReference>
<evidence type="ECO:0000256" key="4">
    <source>
        <dbReference type="ARBA" id="ARBA00022692"/>
    </source>
</evidence>
<evidence type="ECO:0000256" key="7">
    <source>
        <dbReference type="SAM" id="Phobius"/>
    </source>
</evidence>
<proteinExistence type="inferred from homology"/>
<gene>
    <name evidence="10" type="ORF">GCK32_004199</name>
</gene>
<dbReference type="GO" id="GO:0005415">
    <property type="term" value="F:nucleoside:sodium symporter activity"/>
    <property type="evidence" value="ECO:0007669"/>
    <property type="project" value="TreeGrafter"/>
</dbReference>
<keyword evidence="6 7" id="KW-0472">Membrane</keyword>
<evidence type="ECO:0000313" key="10">
    <source>
        <dbReference type="EMBL" id="KAK5972312.1"/>
    </source>
</evidence>
<evidence type="ECO:0000313" key="11">
    <source>
        <dbReference type="Proteomes" id="UP001331761"/>
    </source>
</evidence>
<dbReference type="PANTHER" id="PTHR10590:SF4">
    <property type="entry name" value="SOLUTE CARRIER FAMILY 28 MEMBER 3"/>
    <property type="match status" value="1"/>
</dbReference>
<dbReference type="Pfam" id="PF07662">
    <property type="entry name" value="Nucleos_tra2_C"/>
    <property type="match status" value="1"/>
</dbReference>
<feature type="transmembrane region" description="Helical" evidence="7">
    <location>
        <begin position="277"/>
        <end position="302"/>
    </location>
</feature>
<evidence type="ECO:0000256" key="2">
    <source>
        <dbReference type="ARBA" id="ARBA00009033"/>
    </source>
</evidence>
<evidence type="ECO:0000259" key="8">
    <source>
        <dbReference type="Pfam" id="PF01773"/>
    </source>
</evidence>
<dbReference type="InterPro" id="IPR011657">
    <property type="entry name" value="CNT_C_dom"/>
</dbReference>
<evidence type="ECO:0000256" key="5">
    <source>
        <dbReference type="ARBA" id="ARBA00022989"/>
    </source>
</evidence>
<evidence type="ECO:0000256" key="1">
    <source>
        <dbReference type="ARBA" id="ARBA00004651"/>
    </source>
</evidence>
<dbReference type="GO" id="GO:0005886">
    <property type="term" value="C:plasma membrane"/>
    <property type="evidence" value="ECO:0007669"/>
    <property type="project" value="UniProtKB-SubCell"/>
</dbReference>
<accession>A0AAN8FE05</accession>
<dbReference type="Pfam" id="PF01773">
    <property type="entry name" value="Nucleos_tra2_N"/>
    <property type="match status" value="1"/>
</dbReference>
<sequence>MIEIPLEVKNDMTETHDIGAGTSRSEESKVEDKSGSWMLRLATDQKMLKLSALVALALLMHIWAAVFLAIDTSSDRSRLFGLIGMAFFVLLMTVISADRSKIKWRTCAWGFFVHFCLGLLCLRWTLGAIVFQKFAETTVKFLELTNYGSEFVYGFLSKPPPICEMDPVLVFSGEAALLIRPYLEKQTSSELHAIMASGFSCIAGALFAAYVSFGACPKYLLSSSVMSAPASLAFAKIMFPENEESHSRKVSDLDLPPSEENNPIECISNGAMGGLHIVVAIAANLVSVLALLALVNSILFYLGDLIGYAPWSLENFLQYMLFPVAYVMGVTGDVQETLAVARLIATKTAVNEFVAYRNLGELISHQPPQLSPRSAMIATYALCSFSNLCTVGIAMGVLGSMVPSKRHVLARVVFRALICGCVCTLYTASLAGVLVSEPLLCRPSTAAMSCFNVTRAVNTSSLML</sequence>
<comment type="subcellular location">
    <subcellularLocation>
        <location evidence="1">Cell membrane</location>
        <topology evidence="1">Multi-pass membrane protein</topology>
    </subcellularLocation>
</comment>
<dbReference type="InterPro" id="IPR002668">
    <property type="entry name" value="CNT_N_dom"/>
</dbReference>
<keyword evidence="3" id="KW-1003">Cell membrane</keyword>
<evidence type="ECO:0000256" key="3">
    <source>
        <dbReference type="ARBA" id="ARBA00022475"/>
    </source>
</evidence>
<comment type="similarity">
    <text evidence="2">Belongs to the concentrative nucleoside transporter (CNT) (TC 2.A.41) family.</text>
</comment>
<feature type="transmembrane region" description="Helical" evidence="7">
    <location>
        <begin position="412"/>
        <end position="435"/>
    </location>
</feature>
<dbReference type="PANTHER" id="PTHR10590">
    <property type="entry name" value="SODIUM/NUCLEOSIDE COTRANSPORTER"/>
    <property type="match status" value="1"/>
</dbReference>
<feature type="transmembrane region" description="Helical" evidence="7">
    <location>
        <begin position="193"/>
        <end position="213"/>
    </location>
</feature>
<comment type="caution">
    <text evidence="10">The sequence shown here is derived from an EMBL/GenBank/DDBJ whole genome shotgun (WGS) entry which is preliminary data.</text>
</comment>
<protein>
    <submittedName>
        <fullName evidence="10">Sodium/nucleoside cotransporter</fullName>
    </submittedName>
</protein>
<feature type="transmembrane region" description="Helical" evidence="7">
    <location>
        <begin position="377"/>
        <end position="400"/>
    </location>
</feature>
<keyword evidence="11" id="KW-1185">Reference proteome</keyword>
<dbReference type="AlphaFoldDB" id="A0AAN8FE05"/>
<keyword evidence="4 7" id="KW-0812">Transmembrane</keyword>
<feature type="domain" description="Concentrative nucleoside transporter N-terminal" evidence="8">
    <location>
        <begin position="83"/>
        <end position="155"/>
    </location>
</feature>
<evidence type="ECO:0000256" key="6">
    <source>
        <dbReference type="ARBA" id="ARBA00023136"/>
    </source>
</evidence>
<feature type="transmembrane region" description="Helical" evidence="7">
    <location>
        <begin position="79"/>
        <end position="97"/>
    </location>
</feature>